<feature type="region of interest" description="Disordered" evidence="3">
    <location>
        <begin position="96"/>
        <end position="121"/>
    </location>
</feature>
<accession>R7W2R3</accession>
<proteinExistence type="inferred from homology"/>
<dbReference type="GO" id="GO:0009570">
    <property type="term" value="C:chloroplast stroma"/>
    <property type="evidence" value="ECO:0007669"/>
    <property type="project" value="TreeGrafter"/>
</dbReference>
<dbReference type="PANTHER" id="PTHR47589:SF5">
    <property type="entry name" value="CHALCONE ISOMERASE DOMAIN-CONTAINING PROTEIN"/>
    <property type="match status" value="1"/>
</dbReference>
<dbReference type="Pfam" id="PF16035">
    <property type="entry name" value="Chalcone_2"/>
    <property type="match status" value="1"/>
</dbReference>
<reference evidence="5" key="1">
    <citation type="submission" date="2015-06" db="UniProtKB">
        <authorList>
            <consortium name="EnsemblPlants"/>
        </authorList>
    </citation>
    <scope>IDENTIFICATION</scope>
</reference>
<dbReference type="Gene3D" id="3.50.70.10">
    <property type="match status" value="1"/>
</dbReference>
<feature type="domain" description="Chalcone isomerase" evidence="4">
    <location>
        <begin position="199"/>
        <end position="370"/>
    </location>
</feature>
<protein>
    <recommendedName>
        <fullName evidence="2">Chalcone--flavanone isomerase</fullName>
    </recommendedName>
</protein>
<name>R7W2R3_AEGTA</name>
<evidence type="ECO:0000259" key="4">
    <source>
        <dbReference type="Pfam" id="PF16035"/>
    </source>
</evidence>
<organism evidence="5">
    <name type="scientific">Aegilops tauschii</name>
    <name type="common">Tausch's goatgrass</name>
    <name type="synonym">Aegilops squarrosa</name>
    <dbReference type="NCBI Taxonomy" id="37682"/>
    <lineage>
        <taxon>Eukaryota</taxon>
        <taxon>Viridiplantae</taxon>
        <taxon>Streptophyta</taxon>
        <taxon>Embryophyta</taxon>
        <taxon>Tracheophyta</taxon>
        <taxon>Spermatophyta</taxon>
        <taxon>Magnoliopsida</taxon>
        <taxon>Liliopsida</taxon>
        <taxon>Poales</taxon>
        <taxon>Poaceae</taxon>
        <taxon>BOP clade</taxon>
        <taxon>Pooideae</taxon>
        <taxon>Triticodae</taxon>
        <taxon>Triticeae</taxon>
        <taxon>Triticinae</taxon>
        <taxon>Aegilops</taxon>
    </lineage>
</organism>
<dbReference type="Gene3D" id="1.10.890.20">
    <property type="match status" value="1"/>
</dbReference>
<dbReference type="PANTHER" id="PTHR47589">
    <property type="entry name" value="FATTY-ACID-BINDING PROTEIN 1"/>
    <property type="match status" value="1"/>
</dbReference>
<dbReference type="InterPro" id="IPR016087">
    <property type="entry name" value="Chalcone_isomerase"/>
</dbReference>
<dbReference type="GO" id="GO:0006631">
    <property type="term" value="P:fatty acid metabolic process"/>
    <property type="evidence" value="ECO:0007669"/>
    <property type="project" value="TreeGrafter"/>
</dbReference>
<evidence type="ECO:0000256" key="1">
    <source>
        <dbReference type="ARBA" id="ARBA00007166"/>
    </source>
</evidence>
<dbReference type="InterPro" id="IPR044228">
    <property type="entry name" value="FAP1"/>
</dbReference>
<dbReference type="AlphaFoldDB" id="R7W2R3"/>
<dbReference type="EnsemblPlants" id="EMT01592">
    <property type="protein sequence ID" value="EMT01592"/>
    <property type="gene ID" value="F775_52498"/>
</dbReference>
<dbReference type="GO" id="GO:0005504">
    <property type="term" value="F:fatty acid binding"/>
    <property type="evidence" value="ECO:0007669"/>
    <property type="project" value="TreeGrafter"/>
</dbReference>
<comment type="similarity">
    <text evidence="1">Belongs to the chalcone isomerase family.</text>
</comment>
<feature type="compositionally biased region" description="Basic residues" evidence="3">
    <location>
        <begin position="98"/>
        <end position="107"/>
    </location>
</feature>
<dbReference type="InterPro" id="IPR016088">
    <property type="entry name" value="Chalcone_isomerase_3-sand"/>
</dbReference>
<dbReference type="GO" id="GO:0016872">
    <property type="term" value="F:intramolecular lyase activity"/>
    <property type="evidence" value="ECO:0007669"/>
    <property type="project" value="InterPro"/>
</dbReference>
<evidence type="ECO:0000256" key="2">
    <source>
        <dbReference type="ARBA" id="ARBA00024426"/>
    </source>
</evidence>
<feature type="compositionally biased region" description="Polar residues" evidence="3">
    <location>
        <begin position="110"/>
        <end position="121"/>
    </location>
</feature>
<evidence type="ECO:0000313" key="5">
    <source>
        <dbReference type="EnsemblPlants" id="EMT01592"/>
    </source>
</evidence>
<dbReference type="InterPro" id="IPR036298">
    <property type="entry name" value="Chalcone_isomerase_sf"/>
</dbReference>
<evidence type="ECO:0000256" key="3">
    <source>
        <dbReference type="SAM" id="MobiDB-lite"/>
    </source>
</evidence>
<dbReference type="SUPFAM" id="SSF54626">
    <property type="entry name" value="Chalcone isomerase"/>
    <property type="match status" value="1"/>
</dbReference>
<sequence length="380" mass="41302">MGSGQHWAHAPIQMRKRASVSVWPTQTNKKRMKSPSVWVGSCSNSFFSPHKPNYFLSKIYRFVFRLKLIRKLQDFQVEFPGATPLAATCRPHAPTAARPHRVLRPPRGHTTPQYSTPQHTAHASGLRSASAIAAIAAAAAAAAAAGFALTAKSAGRPLPRPAHSAPLWASLSLAESGAPGNVEPRTGAAFPFETAGGRRLLGVGLRKTTILGLKSIDVYAFGVYADDSDLKQLREKYQKLPISDLKESDELINDALEGDIRMTVRLQIVYGRLSIGSVRSAFEKSVGSRLQKFGGSDTKELLQSFVSLFKDEYKLPKGSVIELSRESNHVLKISIEGEDVGSIQNKLLCQSILDLYIGDDPFDKNAKTNIQGSLASILKA</sequence>
<dbReference type="InterPro" id="IPR016089">
    <property type="entry name" value="Chalcone_isomerase_bundle_sf"/>
</dbReference>